<dbReference type="AlphaFoldDB" id="C6LLQ1"/>
<protein>
    <submittedName>
        <fullName evidence="1">Uncharacterized protein</fullName>
    </submittedName>
</protein>
<evidence type="ECO:0000313" key="1">
    <source>
        <dbReference type="EMBL" id="EET58442.1"/>
    </source>
</evidence>
<sequence>MSIPACGTERSANTYIKSKKDGTAISRVGIGGKKHSFLMDLKIFCKSILHLT</sequence>
<organism evidence="1 2">
    <name type="scientific">Marvinbryantia formatexigens DSM 14469</name>
    <dbReference type="NCBI Taxonomy" id="478749"/>
    <lineage>
        <taxon>Bacteria</taxon>
        <taxon>Bacillati</taxon>
        <taxon>Bacillota</taxon>
        <taxon>Clostridia</taxon>
        <taxon>Lachnospirales</taxon>
        <taxon>Lachnospiraceae</taxon>
        <taxon>Marvinbryantia</taxon>
    </lineage>
</organism>
<dbReference type="Proteomes" id="UP000005561">
    <property type="component" value="Unassembled WGS sequence"/>
</dbReference>
<dbReference type="EMBL" id="ACCL02000032">
    <property type="protein sequence ID" value="EET58442.1"/>
    <property type="molecule type" value="Genomic_DNA"/>
</dbReference>
<evidence type="ECO:0000313" key="2">
    <source>
        <dbReference type="Proteomes" id="UP000005561"/>
    </source>
</evidence>
<reference evidence="1" key="1">
    <citation type="submission" date="2009-07" db="EMBL/GenBank/DDBJ databases">
        <authorList>
            <person name="Weinstock G."/>
            <person name="Sodergren E."/>
            <person name="Clifton S."/>
            <person name="Fulton L."/>
            <person name="Fulton B."/>
            <person name="Courtney L."/>
            <person name="Fronick C."/>
            <person name="Harrison M."/>
            <person name="Strong C."/>
            <person name="Farmer C."/>
            <person name="Delahaunty K."/>
            <person name="Markovic C."/>
            <person name="Hall O."/>
            <person name="Minx P."/>
            <person name="Tomlinson C."/>
            <person name="Mitreva M."/>
            <person name="Nelson J."/>
            <person name="Hou S."/>
            <person name="Wollam A."/>
            <person name="Pepin K.H."/>
            <person name="Johnson M."/>
            <person name="Bhonagiri V."/>
            <person name="Nash W.E."/>
            <person name="Warren W."/>
            <person name="Chinwalla A."/>
            <person name="Mardis E.R."/>
            <person name="Wilson R.K."/>
        </authorList>
    </citation>
    <scope>NUCLEOTIDE SEQUENCE [LARGE SCALE GENOMIC DNA]</scope>
    <source>
        <strain evidence="1">DSM 14469</strain>
    </source>
</reference>
<name>C6LLQ1_9FIRM</name>
<comment type="caution">
    <text evidence="1">The sequence shown here is derived from an EMBL/GenBank/DDBJ whole genome shotgun (WGS) entry which is preliminary data.</text>
</comment>
<accession>C6LLQ1</accession>
<gene>
    <name evidence="1" type="ORF">BRYFOR_09599</name>
</gene>
<proteinExistence type="predicted"/>
<keyword evidence="2" id="KW-1185">Reference proteome</keyword>